<evidence type="ECO:0000313" key="20">
    <source>
        <dbReference type="Proteomes" id="UP001292094"/>
    </source>
</evidence>
<feature type="domain" description="Ig-like" evidence="17">
    <location>
        <begin position="1299"/>
        <end position="1389"/>
    </location>
</feature>
<evidence type="ECO:0000256" key="9">
    <source>
        <dbReference type="ARBA" id="ARBA00023018"/>
    </source>
</evidence>
<feature type="compositionally biased region" description="Low complexity" evidence="15">
    <location>
        <begin position="1867"/>
        <end position="1880"/>
    </location>
</feature>
<dbReference type="FunFam" id="2.60.40.10:FF:000017">
    <property type="entry name" value="Down syndrome cell adhesion molecule b"/>
    <property type="match status" value="1"/>
</dbReference>
<dbReference type="FunFam" id="2.60.40.10:FF:000333">
    <property type="entry name" value="Down syndrome cell adhesion molecule"/>
    <property type="match status" value="1"/>
</dbReference>
<keyword evidence="11" id="KW-1015">Disulfide bond</keyword>
<feature type="compositionally biased region" description="Basic residues" evidence="15">
    <location>
        <begin position="1881"/>
        <end position="1896"/>
    </location>
</feature>
<feature type="compositionally biased region" description="Low complexity" evidence="15">
    <location>
        <begin position="1652"/>
        <end position="1678"/>
    </location>
</feature>
<evidence type="ECO:0000256" key="8">
    <source>
        <dbReference type="ARBA" id="ARBA00022989"/>
    </source>
</evidence>
<dbReference type="GO" id="GO:0030154">
    <property type="term" value="P:cell differentiation"/>
    <property type="evidence" value="ECO:0007669"/>
    <property type="project" value="UniProtKB-ARBA"/>
</dbReference>
<dbReference type="PANTHER" id="PTHR44170">
    <property type="entry name" value="PROTEIN SIDEKICK"/>
    <property type="match status" value="1"/>
</dbReference>
<dbReference type="FunFam" id="2.60.40.10:FF:000120">
    <property type="entry name" value="Down syndrome cell adhesion molecule like 1"/>
    <property type="match status" value="1"/>
</dbReference>
<sequence>MILGDGSLHIYQTDPSDGYPSYRCRTNHTVTGALTLSSAGRVMVTEPHGNVAPRLSVDKRVTVTVKAGSWAVLPCAAQSHPTPHYRVERRVWWGAQVDTVRLGTTGDHWSGGRDQGRYMCFVNNSVGHETVDATLKVTEALSVHVSPRRLVVDMGKTAELRCVVQGYPVTTLTWLRNALPLSSDNNSSPELHYRFQEQTLQPGPSVSLKCLATGNPPPQFIWVLDGFPLPESERFLVGQYVTVHDDVISHVNISNVRVEDGGEYTCTASNTVGSVSHSAKVNVYGLPFIRPMRRVAAVAGSSLKIKCPVAGYPIDKIIWEKEGRVLPTDIRQHVFENGTLVVTQTQRDSDGGRYTCRAANRHGHSASRDVTVTVTVPPKIMPFSFSNNILSEGNRASLTCQILEGDLPVNFRWEKDGGPVPLYDGITTRLLDDYQTQLVIDRISSRHNGEYTCVASNAAATKHYTARLTVNVPPHWVTEPQDSGAAQGSTVTLNCQADGYPTPNVTWKKAITDENEGSSSLMLSTKRRQGEYQELVYGTHVQVLGNGSVVLRRVQKSMEGMYLCQARNGIGAGLSKVVYLTVNAPAHFPEKLGRVVVREGQTAVLRCPARGDRPIDILWSVDGRRLDPHADPRVEVREESSEDGFTSRLTLSSAARTHSATYTCHAANAFGRDSRNIELVVQEEPEQPKNLRVVETHSRRVKLSWMAPYNGNSPIQNYLIQYKLASEPWPGVPERLSVPGDQTEGIIHDLTPATAYHLRVTAQNTLGLGAPSEVIQAATDEEEPSGPPLDVRVTPESSTSLRVTWEPPARDLWNGNILGYYVGYRVHAHAADYNFQTVEVGSAYGGSSTLSGLQQYTRYEVVLQAFNNRGAGPLSQPEIATTLEDAPSLPPETIRCEATSPQSMSVAWRPPPVPGQNGLIKGYRVLYTPAAEYSDEELQVETAAESTNIFTLEKFTNYSISVLAYTSAGDGVPSPPIFCRTKQDVPDAPAGIKAVVSSSSTILVTWLPPNKVNGVLTKYTLYMAITTQQKRRALPGRTLGPGETTYVAEGVSPRESYQFWVSASTQRGEGSATEKITVKPLPTGIIIHTLFLLLPPPPPPFPYTLTLPTPFPYTLPLHPHPSSFPPPTPYTLTLPTPFPYTLTLTFPTPFPHPSPTPFLTLPTPFPYTLPHPSHTFPYTLPLHPSHTLPPPPPFPYTLTLPLSLPFTYTLHPHLSHTLPLHPHPSHTLPFTYTLHPSSPSTLPLHPHPSSFPHPSPTPYTLPTPFPYTLTLPTPFPYTPTLPPSLPSPSSLPLHPTPLPHTVPAQIASFGGPLEVAWKEDVRLQCHSVGEPPPSITWTLNGKSIATSDRIQVRPNGSLFIRDVQKTDAGNLSCAAVNAHGSDTIAYTLTVQVPPAPPTLYVQGSTRDALTLRWSLRPHHALVRGYIMNYKREYGNWEEVELHTARTTHTLSGLVCGSRYQLYVTAYNKVGTGLPSEILTTSTKGSEPVVPGRSRLLDVNSTSILVHLSTWGDGGCPILYYVIEYKVASARDWISVANNVAANEKTYVIRDLTPATRYTTRVTAHNHAGSSVATYDVTTLTPEGVLLPNEGGGGGIVASPPLYQDLRVVIPAAVVVVIVIEVIMAIICVFRRRKLRERGETEGMMAESPSTAQIQNQQNQHQQYSALPPTTTPSTQDTPTNKESSGNGTVDDYIEDICPYATFQLPAAPKSHYGESTDSGIVYSGPYHSVQGAFVYHDPKRTTLETFPLRHQKEPEYTKVRRKGRRDPHVESTESDNLGSTDSEVKKILSLHMPISEYDTLGSDSEGPGTRDSPPTFAESASLALAHIHPHPAISKSRPDPSVAGQLRSSTDIFKHRVRSRQQEPCKSQDNSSSSTDTSSSGRRHPRRGKKSTKRQSRAASRTGFEETSFR</sequence>
<evidence type="ECO:0000256" key="16">
    <source>
        <dbReference type="SAM" id="Phobius"/>
    </source>
</evidence>
<dbReference type="Pfam" id="PF00041">
    <property type="entry name" value="fn3"/>
    <property type="match status" value="5"/>
</dbReference>
<evidence type="ECO:0000256" key="1">
    <source>
        <dbReference type="ARBA" id="ARBA00004251"/>
    </source>
</evidence>
<evidence type="ECO:0008006" key="21">
    <source>
        <dbReference type="Google" id="ProtNLM"/>
    </source>
</evidence>
<keyword evidence="12" id="KW-0325">Glycoprotein</keyword>
<feature type="domain" description="Fibronectin type-III" evidence="18">
    <location>
        <begin position="687"/>
        <end position="782"/>
    </location>
</feature>
<dbReference type="PROSITE" id="PS50853">
    <property type="entry name" value="FN3"/>
    <property type="match status" value="6"/>
</dbReference>
<name>A0AAE1QCH8_9EUCA</name>
<protein>
    <recommendedName>
        <fullName evidence="21">Down syndrome cell adhesion molecule-like protein Dscam2</fullName>
    </recommendedName>
</protein>
<comment type="caution">
    <text evidence="19">The sequence shown here is derived from an EMBL/GenBank/DDBJ whole genome shotgun (WGS) entry which is preliminary data.</text>
</comment>
<feature type="transmembrane region" description="Helical" evidence="16">
    <location>
        <begin position="1607"/>
        <end position="1629"/>
    </location>
</feature>
<evidence type="ECO:0000256" key="3">
    <source>
        <dbReference type="ARBA" id="ARBA00022692"/>
    </source>
</evidence>
<gene>
    <name evidence="19" type="ORF">Pmani_006096</name>
</gene>
<dbReference type="SUPFAM" id="SSF49265">
    <property type="entry name" value="Fibronectin type III"/>
    <property type="match status" value="3"/>
</dbReference>
<dbReference type="FunFam" id="2.60.40.10:FF:000719">
    <property type="entry name" value="nephrin isoform X1"/>
    <property type="match status" value="1"/>
</dbReference>
<evidence type="ECO:0000256" key="7">
    <source>
        <dbReference type="ARBA" id="ARBA00022902"/>
    </source>
</evidence>
<dbReference type="Pfam" id="PF07679">
    <property type="entry name" value="I-set"/>
    <property type="match status" value="4"/>
</dbReference>
<dbReference type="Gene3D" id="2.60.40.10">
    <property type="entry name" value="Immunoglobulins"/>
    <property type="match status" value="15"/>
</dbReference>
<dbReference type="FunFam" id="2.60.40.10:FF:000032">
    <property type="entry name" value="palladin isoform X1"/>
    <property type="match status" value="1"/>
</dbReference>
<feature type="region of interest" description="Disordered" evidence="15">
    <location>
        <begin position="1744"/>
        <end position="1783"/>
    </location>
</feature>
<feature type="domain" description="Ig-like" evidence="17">
    <location>
        <begin position="53"/>
        <end position="138"/>
    </location>
</feature>
<organism evidence="19 20">
    <name type="scientific">Petrolisthes manimaculis</name>
    <dbReference type="NCBI Taxonomy" id="1843537"/>
    <lineage>
        <taxon>Eukaryota</taxon>
        <taxon>Metazoa</taxon>
        <taxon>Ecdysozoa</taxon>
        <taxon>Arthropoda</taxon>
        <taxon>Crustacea</taxon>
        <taxon>Multicrustacea</taxon>
        <taxon>Malacostraca</taxon>
        <taxon>Eumalacostraca</taxon>
        <taxon>Eucarida</taxon>
        <taxon>Decapoda</taxon>
        <taxon>Pleocyemata</taxon>
        <taxon>Anomura</taxon>
        <taxon>Galatheoidea</taxon>
        <taxon>Porcellanidae</taxon>
        <taxon>Petrolisthes</taxon>
    </lineage>
</organism>
<dbReference type="FunFam" id="2.60.40.10:FF:000093">
    <property type="entry name" value="Down syndrome cell adhesion molecule, isoform B"/>
    <property type="match status" value="1"/>
</dbReference>
<dbReference type="InterPro" id="IPR056754">
    <property type="entry name" value="DSCAM/DSCAML_C"/>
</dbReference>
<feature type="domain" description="Ig-like" evidence="17">
    <location>
        <begin position="287"/>
        <end position="373"/>
    </location>
</feature>
<keyword evidence="8 16" id="KW-1133">Transmembrane helix</keyword>
<feature type="region of interest" description="Disordered" evidence="15">
    <location>
        <begin position="1797"/>
        <end position="1816"/>
    </location>
</feature>
<dbReference type="PANTHER" id="PTHR44170:SF6">
    <property type="entry name" value="CONTACTIN"/>
    <property type="match status" value="1"/>
</dbReference>
<dbReference type="InterPro" id="IPR036116">
    <property type="entry name" value="FN3_sf"/>
</dbReference>
<dbReference type="SUPFAM" id="SSF48726">
    <property type="entry name" value="Immunoglobulin"/>
    <property type="match status" value="7"/>
</dbReference>
<dbReference type="InterPro" id="IPR036179">
    <property type="entry name" value="Ig-like_dom_sf"/>
</dbReference>
<dbReference type="SMART" id="SM00408">
    <property type="entry name" value="IGc2"/>
    <property type="match status" value="6"/>
</dbReference>
<evidence type="ECO:0000256" key="4">
    <source>
        <dbReference type="ARBA" id="ARBA00022729"/>
    </source>
</evidence>
<dbReference type="SMART" id="SM00060">
    <property type="entry name" value="FN3"/>
    <property type="match status" value="6"/>
</dbReference>
<feature type="domain" description="Ig-like" evidence="17">
    <location>
        <begin position="378"/>
        <end position="469"/>
    </location>
</feature>
<evidence type="ECO:0000256" key="6">
    <source>
        <dbReference type="ARBA" id="ARBA00022889"/>
    </source>
</evidence>
<keyword evidence="3 16" id="KW-0812">Transmembrane</keyword>
<feature type="domain" description="Ig-like" evidence="17">
    <location>
        <begin position="585"/>
        <end position="678"/>
    </location>
</feature>
<keyword evidence="9" id="KW-0770">Synapse</keyword>
<dbReference type="Pfam" id="PF13927">
    <property type="entry name" value="Ig_3"/>
    <property type="match status" value="2"/>
</dbReference>
<dbReference type="GO" id="GO:0007399">
    <property type="term" value="P:nervous system development"/>
    <property type="evidence" value="ECO:0007669"/>
    <property type="project" value="UniProtKB-KW"/>
</dbReference>
<evidence type="ECO:0000256" key="5">
    <source>
        <dbReference type="ARBA" id="ARBA00022737"/>
    </source>
</evidence>
<evidence type="ECO:0000259" key="17">
    <source>
        <dbReference type="PROSITE" id="PS50835"/>
    </source>
</evidence>
<proteinExistence type="predicted"/>
<accession>A0AAE1QCH8</accession>
<feature type="domain" description="Ig-like" evidence="17">
    <location>
        <begin position="474"/>
        <end position="581"/>
    </location>
</feature>
<dbReference type="GO" id="GO:0005886">
    <property type="term" value="C:plasma membrane"/>
    <property type="evidence" value="ECO:0007669"/>
    <property type="project" value="UniProtKB-SubCell"/>
</dbReference>
<dbReference type="GO" id="GO:0045202">
    <property type="term" value="C:synapse"/>
    <property type="evidence" value="ECO:0007669"/>
    <property type="project" value="UniProtKB-SubCell"/>
</dbReference>
<evidence type="ECO:0000256" key="14">
    <source>
        <dbReference type="ARBA" id="ARBA00034103"/>
    </source>
</evidence>
<feature type="domain" description="Fibronectin type-III" evidence="18">
    <location>
        <begin position="1393"/>
        <end position="1485"/>
    </location>
</feature>
<dbReference type="Proteomes" id="UP001292094">
    <property type="component" value="Unassembled WGS sequence"/>
</dbReference>
<dbReference type="SMART" id="SM00409">
    <property type="entry name" value="IG"/>
    <property type="match status" value="7"/>
</dbReference>
<keyword evidence="5" id="KW-0677">Repeat</keyword>
<keyword evidence="2" id="KW-1003">Cell membrane</keyword>
<feature type="domain" description="Ig-like" evidence="17">
    <location>
        <begin position="189"/>
        <end position="282"/>
    </location>
</feature>
<dbReference type="InterPro" id="IPR003961">
    <property type="entry name" value="FN3_dom"/>
</dbReference>
<evidence type="ECO:0000256" key="13">
    <source>
        <dbReference type="ARBA" id="ARBA00023319"/>
    </source>
</evidence>
<dbReference type="GO" id="GO:0098609">
    <property type="term" value="P:cell-cell adhesion"/>
    <property type="evidence" value="ECO:0007669"/>
    <property type="project" value="TreeGrafter"/>
</dbReference>
<dbReference type="CDD" id="cd20956">
    <property type="entry name" value="IgI_4_Dscam"/>
    <property type="match status" value="1"/>
</dbReference>
<keyword evidence="20" id="KW-1185">Reference proteome</keyword>
<dbReference type="InterPro" id="IPR007110">
    <property type="entry name" value="Ig-like_dom"/>
</dbReference>
<dbReference type="Pfam" id="PF25059">
    <property type="entry name" value="FN3_DSCAM-DSCAML_C"/>
    <property type="match status" value="1"/>
</dbReference>
<keyword evidence="10 16" id="KW-0472">Membrane</keyword>
<evidence type="ECO:0000256" key="11">
    <source>
        <dbReference type="ARBA" id="ARBA00023157"/>
    </source>
</evidence>
<keyword evidence="6" id="KW-0130">Cell adhesion</keyword>
<keyword evidence="4" id="KW-0732">Signal</keyword>
<feature type="domain" description="Fibronectin type-III" evidence="18">
    <location>
        <begin position="1489"/>
        <end position="1583"/>
    </location>
</feature>
<comment type="subcellular location">
    <subcellularLocation>
        <location evidence="1">Cell membrane</location>
        <topology evidence="1">Single-pass type I membrane protein</topology>
    </subcellularLocation>
    <subcellularLocation>
        <location evidence="14">Synapse</location>
    </subcellularLocation>
</comment>
<evidence type="ECO:0000256" key="2">
    <source>
        <dbReference type="ARBA" id="ARBA00022475"/>
    </source>
</evidence>
<dbReference type="CDD" id="cd20958">
    <property type="entry name" value="IgI_5_Dscam"/>
    <property type="match status" value="1"/>
</dbReference>
<keyword evidence="13" id="KW-0393">Immunoglobulin domain</keyword>
<dbReference type="FunFam" id="2.60.40.10:FF:000104">
    <property type="entry name" value="Down syndrome cell adhesion molecule b"/>
    <property type="match status" value="1"/>
</dbReference>
<dbReference type="PROSITE" id="PS50835">
    <property type="entry name" value="IG_LIKE"/>
    <property type="match status" value="7"/>
</dbReference>
<dbReference type="InterPro" id="IPR003599">
    <property type="entry name" value="Ig_sub"/>
</dbReference>
<evidence type="ECO:0000256" key="12">
    <source>
        <dbReference type="ARBA" id="ARBA00023180"/>
    </source>
</evidence>
<feature type="region of interest" description="Disordered" evidence="15">
    <location>
        <begin position="1638"/>
        <end position="1690"/>
    </location>
</feature>
<evidence type="ECO:0000256" key="15">
    <source>
        <dbReference type="SAM" id="MobiDB-lite"/>
    </source>
</evidence>
<dbReference type="GO" id="GO:0009653">
    <property type="term" value="P:anatomical structure morphogenesis"/>
    <property type="evidence" value="ECO:0007669"/>
    <property type="project" value="UniProtKB-ARBA"/>
</dbReference>
<evidence type="ECO:0000256" key="10">
    <source>
        <dbReference type="ARBA" id="ARBA00023136"/>
    </source>
</evidence>
<reference evidence="19" key="1">
    <citation type="submission" date="2023-11" db="EMBL/GenBank/DDBJ databases">
        <title>Genome assemblies of two species of porcelain crab, Petrolisthes cinctipes and Petrolisthes manimaculis (Anomura: Porcellanidae).</title>
        <authorList>
            <person name="Angst P."/>
        </authorList>
    </citation>
    <scope>NUCLEOTIDE SEQUENCE</scope>
    <source>
        <strain evidence="19">PB745_02</strain>
        <tissue evidence="19">Gill</tissue>
    </source>
</reference>
<keyword evidence="7" id="KW-0524">Neurogenesis</keyword>
<feature type="region of interest" description="Disordered" evidence="15">
    <location>
        <begin position="1831"/>
        <end position="1910"/>
    </location>
</feature>
<dbReference type="EMBL" id="JAWZYT010000464">
    <property type="protein sequence ID" value="KAK4323188.1"/>
    <property type="molecule type" value="Genomic_DNA"/>
</dbReference>
<dbReference type="InterPro" id="IPR013098">
    <property type="entry name" value="Ig_I-set"/>
</dbReference>
<dbReference type="InterPro" id="IPR003598">
    <property type="entry name" value="Ig_sub2"/>
</dbReference>
<feature type="domain" description="Fibronectin type-III" evidence="18">
    <location>
        <begin position="988"/>
        <end position="1083"/>
    </location>
</feature>
<evidence type="ECO:0000313" key="19">
    <source>
        <dbReference type="EMBL" id="KAK4323188.1"/>
    </source>
</evidence>
<dbReference type="InterPro" id="IPR013783">
    <property type="entry name" value="Ig-like_fold"/>
</dbReference>
<feature type="domain" description="Fibronectin type-III" evidence="18">
    <location>
        <begin position="787"/>
        <end position="885"/>
    </location>
</feature>
<feature type="domain" description="Fibronectin type-III" evidence="18">
    <location>
        <begin position="890"/>
        <end position="984"/>
    </location>
</feature>
<dbReference type="CDD" id="cd00063">
    <property type="entry name" value="FN3"/>
    <property type="match status" value="6"/>
</dbReference>
<evidence type="ECO:0000259" key="18">
    <source>
        <dbReference type="PROSITE" id="PS50853"/>
    </source>
</evidence>